<evidence type="ECO:0000313" key="5">
    <source>
        <dbReference type="Proteomes" id="UP000663874"/>
    </source>
</evidence>
<organism evidence="4 5">
    <name type="scientific">Rotaria sordida</name>
    <dbReference type="NCBI Taxonomy" id="392033"/>
    <lineage>
        <taxon>Eukaryota</taxon>
        <taxon>Metazoa</taxon>
        <taxon>Spiralia</taxon>
        <taxon>Gnathifera</taxon>
        <taxon>Rotifera</taxon>
        <taxon>Eurotatoria</taxon>
        <taxon>Bdelloidea</taxon>
        <taxon>Philodinida</taxon>
        <taxon>Philodinidae</taxon>
        <taxon>Rotaria</taxon>
    </lineage>
</organism>
<name>A0A819RNF3_9BILA</name>
<dbReference type="SUPFAM" id="SSF52949">
    <property type="entry name" value="Macro domain-like"/>
    <property type="match status" value="1"/>
</dbReference>
<feature type="domain" description="Microbial-type PARG catalytic" evidence="2">
    <location>
        <begin position="1"/>
        <end position="46"/>
    </location>
</feature>
<dbReference type="PANTHER" id="PTHR35596:SF1">
    <property type="entry name" value="MICROBIAL-TYPE PARG CATALYTIC DOMAIN-CONTAINING PROTEIN"/>
    <property type="match status" value="1"/>
</dbReference>
<comment type="caution">
    <text evidence="4">The sequence shown here is derived from an EMBL/GenBank/DDBJ whole genome shotgun (WGS) entry which is preliminary data.</text>
</comment>
<evidence type="ECO:0000313" key="4">
    <source>
        <dbReference type="EMBL" id="CAF4044916.1"/>
    </source>
</evidence>
<dbReference type="Pfam" id="PF10021">
    <property type="entry name" value="PARG_cat_microb"/>
    <property type="match status" value="1"/>
</dbReference>
<accession>A0A819RNF3</accession>
<dbReference type="AlphaFoldDB" id="A0A819RNF3"/>
<evidence type="ECO:0008006" key="6">
    <source>
        <dbReference type="Google" id="ProtNLM"/>
    </source>
</evidence>
<dbReference type="EMBL" id="CAJOBE010007752">
    <property type="protein sequence ID" value="CAF4044916.1"/>
    <property type="molecule type" value="Genomic_DNA"/>
</dbReference>
<evidence type="ECO:0000259" key="2">
    <source>
        <dbReference type="Pfam" id="PF10021"/>
    </source>
</evidence>
<feature type="region of interest" description="Disordered" evidence="1">
    <location>
        <begin position="194"/>
        <end position="219"/>
    </location>
</feature>
<dbReference type="NCBIfam" id="TIGR02452">
    <property type="entry name" value="TIGR02452 family protein"/>
    <property type="match status" value="1"/>
</dbReference>
<dbReference type="PANTHER" id="PTHR35596">
    <property type="entry name" value="DUF2263 DOMAIN-CONTAINING PROTEIN"/>
    <property type="match status" value="1"/>
</dbReference>
<evidence type="ECO:0000259" key="3">
    <source>
        <dbReference type="Pfam" id="PF10283"/>
    </source>
</evidence>
<sequence>MANAHSPGGGYRKGDGAQEENLFRRSDYFRSLDIGLDQWLPERSERFQCLSSGKLERLIDPATMYSMHEFGAIYTSGLTIFRRPEKAGYAFMEKPLEGVCSLAMAAYRDPKLEGNHLAPKYATGTRKKIENVFAIAYHHKHDSLVLSALGCGAFKNPPAHVAQLFNSVIHQYAGFFKTIVFAIVDDHNTGNHLNPEEARASSPARVPHKGDKRTPCKRGNKCRKMGDAQHCAQYSHQADDQPAKFPCKYGAGCYNLKSDHRAEYSHPSDGERKS</sequence>
<proteinExistence type="predicted"/>
<dbReference type="InterPro" id="IPR019406">
    <property type="entry name" value="APLF_PBZ"/>
</dbReference>
<gene>
    <name evidence="4" type="ORF">FNK824_LOCUS28389</name>
</gene>
<protein>
    <recommendedName>
        <fullName evidence="6">Microbial-type PARG catalytic domain-containing protein</fullName>
    </recommendedName>
</protein>
<reference evidence="4" key="1">
    <citation type="submission" date="2021-02" db="EMBL/GenBank/DDBJ databases">
        <authorList>
            <person name="Nowell W R."/>
        </authorList>
    </citation>
    <scope>NUCLEOTIDE SEQUENCE</scope>
</reference>
<dbReference type="Pfam" id="PF10283">
    <property type="entry name" value="zf-CCHH"/>
    <property type="match status" value="1"/>
</dbReference>
<dbReference type="Gene3D" id="3.40.220.10">
    <property type="entry name" value="Leucine Aminopeptidase, subunit E, domain 1"/>
    <property type="match status" value="1"/>
</dbReference>
<feature type="domain" description="PBZ-type" evidence="3">
    <location>
        <begin position="246"/>
        <end position="269"/>
    </location>
</feature>
<evidence type="ECO:0000256" key="1">
    <source>
        <dbReference type="SAM" id="MobiDB-lite"/>
    </source>
</evidence>
<dbReference type="Proteomes" id="UP000663874">
    <property type="component" value="Unassembled WGS sequence"/>
</dbReference>
<dbReference type="InterPro" id="IPR043472">
    <property type="entry name" value="Macro_dom-like"/>
</dbReference>
<dbReference type="InterPro" id="IPR012664">
    <property type="entry name" value="CHP02452"/>
</dbReference>
<dbReference type="InterPro" id="IPR019261">
    <property type="entry name" value="PARG_cat_microbial"/>
</dbReference>